<dbReference type="AlphaFoldDB" id="A0A327SIY3"/>
<dbReference type="SMART" id="SM00812">
    <property type="entry name" value="Alpha_L_fucos"/>
    <property type="match status" value="1"/>
</dbReference>
<dbReference type="InterPro" id="IPR013780">
    <property type="entry name" value="Glyco_hydro_b"/>
</dbReference>
<dbReference type="Proteomes" id="UP000249754">
    <property type="component" value="Unassembled WGS sequence"/>
</dbReference>
<proteinExistence type="inferred from homology"/>
<dbReference type="Gene3D" id="2.60.40.1180">
    <property type="entry name" value="Golgi alpha-mannosidase II"/>
    <property type="match status" value="1"/>
</dbReference>
<dbReference type="EC" id="3.2.1.51" evidence="3"/>
<keyword evidence="5" id="KW-0378">Hydrolase</keyword>
<evidence type="ECO:0000256" key="3">
    <source>
        <dbReference type="ARBA" id="ARBA00012662"/>
    </source>
</evidence>
<evidence type="ECO:0000256" key="4">
    <source>
        <dbReference type="ARBA" id="ARBA00022729"/>
    </source>
</evidence>
<dbReference type="InterPro" id="IPR057739">
    <property type="entry name" value="Glyco_hydro_29_N"/>
</dbReference>
<dbReference type="GO" id="GO:0006004">
    <property type="term" value="P:fucose metabolic process"/>
    <property type="evidence" value="ECO:0007669"/>
    <property type="project" value="InterPro"/>
</dbReference>
<comment type="caution">
    <text evidence="9">The sequence shown here is derived from an EMBL/GenBank/DDBJ whole genome shotgun (WGS) entry which is preliminary data.</text>
</comment>
<dbReference type="InterPro" id="IPR000933">
    <property type="entry name" value="Glyco_hydro_29"/>
</dbReference>
<dbReference type="GO" id="GO:0016139">
    <property type="term" value="P:glycoside catabolic process"/>
    <property type="evidence" value="ECO:0007669"/>
    <property type="project" value="TreeGrafter"/>
</dbReference>
<protein>
    <recommendedName>
        <fullName evidence="3">alpha-L-fucosidase</fullName>
        <ecNumber evidence="3">3.2.1.51</ecNumber>
    </recommendedName>
</protein>
<evidence type="ECO:0000313" key="9">
    <source>
        <dbReference type="EMBL" id="RAJ29116.1"/>
    </source>
</evidence>
<dbReference type="GO" id="GO:0005764">
    <property type="term" value="C:lysosome"/>
    <property type="evidence" value="ECO:0007669"/>
    <property type="project" value="TreeGrafter"/>
</dbReference>
<feature type="domain" description="Glycoside hydrolase family 29 N-terminal" evidence="8">
    <location>
        <begin position="71"/>
        <end position="401"/>
    </location>
</feature>
<dbReference type="InterPro" id="IPR017853">
    <property type="entry name" value="GH"/>
</dbReference>
<dbReference type="Gene3D" id="2.60.120.260">
    <property type="entry name" value="Galactose-binding domain-like"/>
    <property type="match status" value="1"/>
</dbReference>
<comment type="function">
    <text evidence="1">Alpha-L-fucosidase is responsible for hydrolyzing the alpha-1,6-linked fucose joined to the reducing-end N-acetylglucosamine of the carbohydrate moieties of glycoproteins.</text>
</comment>
<reference evidence="9 10" key="1">
    <citation type="submission" date="2018-06" db="EMBL/GenBank/DDBJ databases">
        <title>Genomic Encyclopedia of Archaeal and Bacterial Type Strains, Phase II (KMG-II): from individual species to whole genera.</title>
        <authorList>
            <person name="Goeker M."/>
        </authorList>
    </citation>
    <scope>NUCLEOTIDE SEQUENCE [LARGE SCALE GENOMIC DNA]</scope>
    <source>
        <strain evidence="9 10">DSM 14825</strain>
    </source>
</reference>
<accession>A0A327SIY3</accession>
<gene>
    <name evidence="9" type="ORF">LY11_03008</name>
</gene>
<dbReference type="GO" id="GO:0004560">
    <property type="term" value="F:alpha-L-fucosidase activity"/>
    <property type="evidence" value="ECO:0007669"/>
    <property type="project" value="InterPro"/>
</dbReference>
<feature type="chain" id="PRO_5016359899" description="alpha-L-fucosidase" evidence="7">
    <location>
        <begin position="24"/>
        <end position="635"/>
    </location>
</feature>
<evidence type="ECO:0000256" key="7">
    <source>
        <dbReference type="SAM" id="SignalP"/>
    </source>
</evidence>
<comment type="similarity">
    <text evidence="2">Belongs to the glycosyl hydrolase 29 family.</text>
</comment>
<dbReference type="Gene3D" id="3.20.20.80">
    <property type="entry name" value="Glycosidases"/>
    <property type="match status" value="1"/>
</dbReference>
<sequence>MKRFLLKLPVLCSIVLLTASAFAQTTGDEDKDMFNKAQQSKAGQMAFAASRDQKAIDQAVNGWWKTAMVTHDQRIGWWREAKFGMFVHWGVYSQAAGEWKGKNVEGYSEHLMRKEKVSKADYLELAKDFNPVSFNAAQWITSAKNAGMNYFIITAKHHDGFAMYPSSISDFNLTAQTPFKRDPLAELAAAAKKQGMKFGFYYSHAFDWEDPNAPGNDWEYKNPGGDQLIGGANWYDQHPDWLPKAVKYVDEKAIPQILELIKKYHPDILWFDTPHKLPFSENLRILEAIRKADPNVVVNGRLARNGNMNFGDYQNTGDRPAEFAPVSGDWEAIPTTNESYGYSKHDHSHKSVEFFVQLLAKAVSRGGNLLLNIGPKGDGTFDAADQAILNGIAIWNKKNAESIEQASKTTLPLQSWGVTTMGKDKIYLHVFNWPANRRLSLGGLSRQTGTPYFLQDKSKIAIPITQAGTEIVFSLPAQMPDTLNTVIVLPIQRIPQIDPVRLVAAEGLTTRLLAFDADYKDVNFKFGDGKANKYYINNWKSANQKIGWKFRTTATAQYKIVIRYIAAGDTGGQYTLTLADQVFTKNTSFASNAPITEAIGTIQLNPGVHNLLITPLKITKTELMKLLEVQLVPID</sequence>
<dbReference type="PANTHER" id="PTHR10030:SF37">
    <property type="entry name" value="ALPHA-L-FUCOSIDASE-RELATED"/>
    <property type="match status" value="1"/>
</dbReference>
<name>A0A327SIY3_9SPHI</name>
<evidence type="ECO:0000256" key="5">
    <source>
        <dbReference type="ARBA" id="ARBA00022801"/>
    </source>
</evidence>
<dbReference type="RefSeq" id="WP_111634460.1">
    <property type="nucleotide sequence ID" value="NZ_QLLR01000015.1"/>
</dbReference>
<feature type="signal peptide" evidence="7">
    <location>
        <begin position="1"/>
        <end position="23"/>
    </location>
</feature>
<keyword evidence="4 7" id="KW-0732">Signal</keyword>
<dbReference type="PANTHER" id="PTHR10030">
    <property type="entry name" value="ALPHA-L-FUCOSIDASE"/>
    <property type="match status" value="1"/>
</dbReference>
<evidence type="ECO:0000256" key="2">
    <source>
        <dbReference type="ARBA" id="ARBA00007951"/>
    </source>
</evidence>
<dbReference type="SUPFAM" id="SSF51445">
    <property type="entry name" value="(Trans)glycosidases"/>
    <property type="match status" value="1"/>
</dbReference>
<dbReference type="EMBL" id="QLLR01000015">
    <property type="protein sequence ID" value="RAJ29116.1"/>
    <property type="molecule type" value="Genomic_DNA"/>
</dbReference>
<evidence type="ECO:0000313" key="10">
    <source>
        <dbReference type="Proteomes" id="UP000249754"/>
    </source>
</evidence>
<dbReference type="OrthoDB" id="107551at2"/>
<dbReference type="Pfam" id="PF01120">
    <property type="entry name" value="Alpha_L_fucos"/>
    <property type="match status" value="1"/>
</dbReference>
<evidence type="ECO:0000259" key="8">
    <source>
        <dbReference type="Pfam" id="PF01120"/>
    </source>
</evidence>
<dbReference type="InterPro" id="IPR016286">
    <property type="entry name" value="FUC_metazoa-typ"/>
</dbReference>
<keyword evidence="6" id="KW-0326">Glycosidase</keyword>
<organism evidence="9 10">
    <name type="scientific">Pedobacter cryoconitis</name>
    <dbReference type="NCBI Taxonomy" id="188932"/>
    <lineage>
        <taxon>Bacteria</taxon>
        <taxon>Pseudomonadati</taxon>
        <taxon>Bacteroidota</taxon>
        <taxon>Sphingobacteriia</taxon>
        <taxon>Sphingobacteriales</taxon>
        <taxon>Sphingobacteriaceae</taxon>
        <taxon>Pedobacter</taxon>
    </lineage>
</organism>
<evidence type="ECO:0000256" key="1">
    <source>
        <dbReference type="ARBA" id="ARBA00004071"/>
    </source>
</evidence>
<dbReference type="PRINTS" id="PR00741">
    <property type="entry name" value="GLHYDRLASE29"/>
</dbReference>
<evidence type="ECO:0000256" key="6">
    <source>
        <dbReference type="ARBA" id="ARBA00023295"/>
    </source>
</evidence>